<evidence type="ECO:0000256" key="1">
    <source>
        <dbReference type="SAM" id="Phobius"/>
    </source>
</evidence>
<organism evidence="2 3">
    <name type="scientific">Roseibium salinum</name>
    <dbReference type="NCBI Taxonomy" id="1604349"/>
    <lineage>
        <taxon>Bacteria</taxon>
        <taxon>Pseudomonadati</taxon>
        <taxon>Pseudomonadota</taxon>
        <taxon>Alphaproteobacteria</taxon>
        <taxon>Hyphomicrobiales</taxon>
        <taxon>Stappiaceae</taxon>
        <taxon>Roseibium</taxon>
    </lineage>
</organism>
<name>A0ABT3R5Q2_9HYPH</name>
<comment type="caution">
    <text evidence="2">The sequence shown here is derived from an EMBL/GenBank/DDBJ whole genome shotgun (WGS) entry which is preliminary data.</text>
</comment>
<sequence length="84" mass="9473">MYIITMTGMALYGGIALLFVILSTSDLVECGRSNTARLWGMVACSFFWPVTLLVVSLLALLAQYRDPASRPARQLWSHLPHHWH</sequence>
<gene>
    <name evidence="2" type="ORF">ON753_19735</name>
</gene>
<dbReference type="RefSeq" id="WP_265964695.1">
    <property type="nucleotide sequence ID" value="NZ_JAPEVI010000003.1"/>
</dbReference>
<proteinExistence type="predicted"/>
<accession>A0ABT3R5Q2</accession>
<keyword evidence="1" id="KW-0812">Transmembrane</keyword>
<keyword evidence="1" id="KW-0472">Membrane</keyword>
<evidence type="ECO:0000313" key="2">
    <source>
        <dbReference type="EMBL" id="MCX2724575.1"/>
    </source>
</evidence>
<evidence type="ECO:0000313" key="3">
    <source>
        <dbReference type="Proteomes" id="UP001300261"/>
    </source>
</evidence>
<feature type="transmembrane region" description="Helical" evidence="1">
    <location>
        <begin position="46"/>
        <end position="64"/>
    </location>
</feature>
<protein>
    <submittedName>
        <fullName evidence="2">Uncharacterized protein</fullName>
    </submittedName>
</protein>
<keyword evidence="1" id="KW-1133">Transmembrane helix</keyword>
<reference evidence="2 3" key="1">
    <citation type="journal article" date="2016" name="Int. J. Syst. Evol. Microbiol.">
        <title>Labrenzia salina sp. nov., isolated from the rhizosphere of the halophyte Arthrocnemum macrostachyum.</title>
        <authorList>
            <person name="Camacho M."/>
            <person name="Redondo-Gomez S."/>
            <person name="Rodriguez-Llorente I."/>
            <person name="Rohde M."/>
            <person name="Sproer C."/>
            <person name="Schumann P."/>
            <person name="Klenk H.P."/>
            <person name="Montero-Calasanz M.D.C."/>
        </authorList>
    </citation>
    <scope>NUCLEOTIDE SEQUENCE [LARGE SCALE GENOMIC DNA]</scope>
    <source>
        <strain evidence="2 3">DSM 29163</strain>
    </source>
</reference>
<keyword evidence="3" id="KW-1185">Reference proteome</keyword>
<dbReference type="Proteomes" id="UP001300261">
    <property type="component" value="Unassembled WGS sequence"/>
</dbReference>
<dbReference type="EMBL" id="JAPEVI010000003">
    <property type="protein sequence ID" value="MCX2724575.1"/>
    <property type="molecule type" value="Genomic_DNA"/>
</dbReference>